<gene>
    <name evidence="1" type="ORF">LSH36_135g03008</name>
</gene>
<reference evidence="1" key="1">
    <citation type="journal article" date="2023" name="Mol. Biol. Evol.">
        <title>Third-Generation Sequencing Reveals the Adaptive Role of the Epigenome in Three Deep-Sea Polychaetes.</title>
        <authorList>
            <person name="Perez M."/>
            <person name="Aroh O."/>
            <person name="Sun Y."/>
            <person name="Lan Y."/>
            <person name="Juniper S.K."/>
            <person name="Young C.R."/>
            <person name="Angers B."/>
            <person name="Qian P.Y."/>
        </authorList>
    </citation>
    <scope>NUCLEOTIDE SEQUENCE</scope>
    <source>
        <strain evidence="1">P08H-3</strain>
    </source>
</reference>
<name>A0AAD9JW08_9ANNE</name>
<sequence length="119" mass="13498">MGYSLILSGQIPNDDARTIDEPMIGELGGWMDGWMNGWTDGRGKDEWIHACSDERMNALKSLNAHTAFHSSPTTRTPTVTKRMTKQWQTTASVVKWNHHNDTELAEEEEEHEISCIVVK</sequence>
<keyword evidence="2" id="KW-1185">Reference proteome</keyword>
<dbReference type="Proteomes" id="UP001208570">
    <property type="component" value="Unassembled WGS sequence"/>
</dbReference>
<evidence type="ECO:0000313" key="1">
    <source>
        <dbReference type="EMBL" id="KAK2160353.1"/>
    </source>
</evidence>
<dbReference type="AlphaFoldDB" id="A0AAD9JW08"/>
<evidence type="ECO:0000313" key="2">
    <source>
        <dbReference type="Proteomes" id="UP001208570"/>
    </source>
</evidence>
<dbReference type="EMBL" id="JAODUP010000135">
    <property type="protein sequence ID" value="KAK2160353.1"/>
    <property type="molecule type" value="Genomic_DNA"/>
</dbReference>
<comment type="caution">
    <text evidence="1">The sequence shown here is derived from an EMBL/GenBank/DDBJ whole genome shotgun (WGS) entry which is preliminary data.</text>
</comment>
<protein>
    <submittedName>
        <fullName evidence="1">Uncharacterized protein</fullName>
    </submittedName>
</protein>
<organism evidence="1 2">
    <name type="scientific">Paralvinella palmiformis</name>
    <dbReference type="NCBI Taxonomy" id="53620"/>
    <lineage>
        <taxon>Eukaryota</taxon>
        <taxon>Metazoa</taxon>
        <taxon>Spiralia</taxon>
        <taxon>Lophotrochozoa</taxon>
        <taxon>Annelida</taxon>
        <taxon>Polychaeta</taxon>
        <taxon>Sedentaria</taxon>
        <taxon>Canalipalpata</taxon>
        <taxon>Terebellida</taxon>
        <taxon>Terebelliformia</taxon>
        <taxon>Alvinellidae</taxon>
        <taxon>Paralvinella</taxon>
    </lineage>
</organism>
<accession>A0AAD9JW08</accession>
<proteinExistence type="predicted"/>